<organism evidence="2 3">
    <name type="scientific">Tanacetum coccineum</name>
    <dbReference type="NCBI Taxonomy" id="301880"/>
    <lineage>
        <taxon>Eukaryota</taxon>
        <taxon>Viridiplantae</taxon>
        <taxon>Streptophyta</taxon>
        <taxon>Embryophyta</taxon>
        <taxon>Tracheophyta</taxon>
        <taxon>Spermatophyta</taxon>
        <taxon>Magnoliopsida</taxon>
        <taxon>eudicotyledons</taxon>
        <taxon>Gunneridae</taxon>
        <taxon>Pentapetalae</taxon>
        <taxon>asterids</taxon>
        <taxon>campanulids</taxon>
        <taxon>Asterales</taxon>
        <taxon>Asteraceae</taxon>
        <taxon>Asteroideae</taxon>
        <taxon>Anthemideae</taxon>
        <taxon>Anthemidinae</taxon>
        <taxon>Tanacetum</taxon>
    </lineage>
</organism>
<evidence type="ECO:0000313" key="3">
    <source>
        <dbReference type="Proteomes" id="UP001151760"/>
    </source>
</evidence>
<dbReference type="EMBL" id="BQNB010018356">
    <property type="protein sequence ID" value="GJT73489.1"/>
    <property type="molecule type" value="Genomic_DNA"/>
</dbReference>
<feature type="compositionally biased region" description="Basic and acidic residues" evidence="1">
    <location>
        <begin position="303"/>
        <end position="312"/>
    </location>
</feature>
<dbReference type="Proteomes" id="UP001151760">
    <property type="component" value="Unassembled WGS sequence"/>
</dbReference>
<feature type="region of interest" description="Disordered" evidence="1">
    <location>
        <begin position="105"/>
        <end position="203"/>
    </location>
</feature>
<gene>
    <name evidence="2" type="ORF">Tco_1032775</name>
</gene>
<evidence type="ECO:0000256" key="1">
    <source>
        <dbReference type="SAM" id="MobiDB-lite"/>
    </source>
</evidence>
<comment type="caution">
    <text evidence="2">The sequence shown here is derived from an EMBL/GenBank/DDBJ whole genome shotgun (WGS) entry which is preliminary data.</text>
</comment>
<accession>A0ABQ5GEE4</accession>
<feature type="compositionally biased region" description="Basic and acidic residues" evidence="1">
    <location>
        <begin position="116"/>
        <end position="142"/>
    </location>
</feature>
<reference evidence="2" key="1">
    <citation type="journal article" date="2022" name="Int. J. Mol. Sci.">
        <title>Draft Genome of Tanacetum Coccineum: Genomic Comparison of Closely Related Tanacetum-Family Plants.</title>
        <authorList>
            <person name="Yamashiro T."/>
            <person name="Shiraishi A."/>
            <person name="Nakayama K."/>
            <person name="Satake H."/>
        </authorList>
    </citation>
    <scope>NUCLEOTIDE SEQUENCE</scope>
</reference>
<sequence length="464" mass="53072">MSSEIKESQVYADYMTKYLQAQTNSNHGIGKGLMRKGDVLKPKKKKKDATPKRSKLITAEDNLLSDLDEALEYAIQVSIKKAHHQEKECRTKPRHVGIVLARQVNKEVNKGAAPESIDHSISFDDSFKSATDDKTESERESDTDASGNDSEHGDESDKSASDEESTESDESDNDFDNADDHNEDFVKEQEPLPKSIPTPSPSITTTLIEDYIRYMNDPKDVRMSKLLNEPIQTEATTMMVSLVLETIHEEQFTSPPPATPPTKSKTKKQRAKNLVQKYNKITHDDQDPEDHEGEKSNKRRRKGADESSSKKSKKIVEERVVQSWFNELVDAEEELEEYEYKDGFVTLFGKIVKKIFKKDNITKEDVDGPAFELLKGTYKNSIELEYNMDQCSLALTDKIDWINPEEYLVKGSKERAYALFITKIKATRYEDEGIKEMIPSLWSPSIQKYNRDVEFGICHWYPSR</sequence>
<evidence type="ECO:0000313" key="2">
    <source>
        <dbReference type="EMBL" id="GJT73489.1"/>
    </source>
</evidence>
<protein>
    <submittedName>
        <fullName evidence="2">Uncharacterized protein</fullName>
    </submittedName>
</protein>
<feature type="region of interest" description="Disordered" evidence="1">
    <location>
        <begin position="251"/>
        <end position="312"/>
    </location>
</feature>
<name>A0ABQ5GEE4_9ASTR</name>
<reference evidence="2" key="2">
    <citation type="submission" date="2022-01" db="EMBL/GenBank/DDBJ databases">
        <authorList>
            <person name="Yamashiro T."/>
            <person name="Shiraishi A."/>
            <person name="Satake H."/>
            <person name="Nakayama K."/>
        </authorList>
    </citation>
    <scope>NUCLEOTIDE SEQUENCE</scope>
</reference>
<feature type="compositionally biased region" description="Basic and acidic residues" evidence="1">
    <location>
        <begin position="178"/>
        <end position="191"/>
    </location>
</feature>
<feature type="compositionally biased region" description="Basic and acidic residues" evidence="1">
    <location>
        <begin position="149"/>
        <end position="161"/>
    </location>
</feature>
<feature type="compositionally biased region" description="Basic residues" evidence="1">
    <location>
        <begin position="42"/>
        <end position="53"/>
    </location>
</feature>
<feature type="compositionally biased region" description="Acidic residues" evidence="1">
    <location>
        <begin position="162"/>
        <end position="177"/>
    </location>
</feature>
<feature type="region of interest" description="Disordered" evidence="1">
    <location>
        <begin position="25"/>
        <end position="53"/>
    </location>
</feature>
<proteinExistence type="predicted"/>
<keyword evidence="3" id="KW-1185">Reference proteome</keyword>